<dbReference type="InterPro" id="IPR003593">
    <property type="entry name" value="AAA+_ATPase"/>
</dbReference>
<evidence type="ECO:0000313" key="6">
    <source>
        <dbReference type="EMBL" id="PPE06722.1"/>
    </source>
</evidence>
<feature type="domain" description="ABC transporter" evidence="5">
    <location>
        <begin position="12"/>
        <end position="598"/>
    </location>
</feature>
<dbReference type="Gene3D" id="3.40.50.300">
    <property type="entry name" value="P-loop containing nucleotide triphosphate hydrolases"/>
    <property type="match status" value="2"/>
</dbReference>
<dbReference type="Pfam" id="PF08352">
    <property type="entry name" value="oligo_HPY"/>
    <property type="match status" value="1"/>
</dbReference>
<dbReference type="GO" id="GO:0016887">
    <property type="term" value="F:ATP hydrolysis activity"/>
    <property type="evidence" value="ECO:0007669"/>
    <property type="project" value="InterPro"/>
</dbReference>
<dbReference type="PANTHER" id="PTHR43776:SF7">
    <property type="entry name" value="D,D-DIPEPTIDE TRANSPORT ATP-BINDING PROTEIN DDPF-RELATED"/>
    <property type="match status" value="1"/>
</dbReference>
<reference evidence="6 7" key="1">
    <citation type="submission" date="2017-11" db="EMBL/GenBank/DDBJ databases">
        <title>Genome sequence of Mesoplasma corruscae ELCA-2 (ATCC 49579).</title>
        <authorList>
            <person name="Lo W.-S."/>
            <person name="Kuo C.-H."/>
        </authorList>
    </citation>
    <scope>NUCLEOTIDE SEQUENCE [LARGE SCALE GENOMIC DNA]</scope>
    <source>
        <strain evidence="6 7">ELCA-2</strain>
    </source>
</reference>
<dbReference type="OrthoDB" id="9779287at2"/>
<protein>
    <submittedName>
        <fullName evidence="6">Oligopeptide ABC transporter ATP-binding protein</fullName>
    </submittedName>
</protein>
<dbReference type="SMART" id="SM00382">
    <property type="entry name" value="AAA"/>
    <property type="match status" value="1"/>
</dbReference>
<keyword evidence="2" id="KW-0813">Transport</keyword>
<dbReference type="NCBIfam" id="NF043078">
    <property type="entry name" value="MMSYN1_0168"/>
    <property type="match status" value="1"/>
</dbReference>
<dbReference type="GO" id="GO:0005524">
    <property type="term" value="F:ATP binding"/>
    <property type="evidence" value="ECO:0007669"/>
    <property type="project" value="UniProtKB-KW"/>
</dbReference>
<dbReference type="GO" id="GO:0055085">
    <property type="term" value="P:transmembrane transport"/>
    <property type="evidence" value="ECO:0007669"/>
    <property type="project" value="UniProtKB-ARBA"/>
</dbReference>
<evidence type="ECO:0000256" key="3">
    <source>
        <dbReference type="ARBA" id="ARBA00022741"/>
    </source>
</evidence>
<dbReference type="PROSITE" id="PS00211">
    <property type="entry name" value="ABC_TRANSPORTER_1"/>
    <property type="match status" value="1"/>
</dbReference>
<dbReference type="EMBL" id="PHNF01000001">
    <property type="protein sequence ID" value="PPE06722.1"/>
    <property type="molecule type" value="Genomic_DNA"/>
</dbReference>
<dbReference type="InterPro" id="IPR017871">
    <property type="entry name" value="ABC_transporter-like_CS"/>
</dbReference>
<keyword evidence="3" id="KW-0547">Nucleotide-binding</keyword>
<dbReference type="RefSeq" id="WP_104207891.1">
    <property type="nucleotide sequence ID" value="NZ_PHNF01000001.1"/>
</dbReference>
<keyword evidence="7" id="KW-1185">Reference proteome</keyword>
<sequence length="669" mass="77677">MIKHSKDKEVLLNVRDLLVEFRSKGRKFKAVKGVNFDIYKKEIFGLVGESGSGKTTIGRAIAGVQNIQDGSIYLDNQIVVGTPTSVYTINKEIVKKLNYVNIKYRVTTSYITRTIVYLKKEHNKFKSKPELLSKASWKKIFSTSAFSIVHQLVGDNLEFVTKIVKNFDRINQFITGIHEYIPDISKDLEMSILEKNEDTKNIVNKLKDKMSLDYFDLVEIRTKIKELSVNKTPENFQTLMYFIFEKLNLIIENNDKISRRIKIAKELEEQNLDLSAPLQKRKHLIEKYYRMIYITKKEFIKIYNNPEIDHTNLINSVGNTLLTQMLTKNLDESLDESIDDKYIKDKRIIKYYNSLIPKTVELTDRQISSIQQLIEYLSLPPIDDLVNKSYLFKVPTKQQKRENRKNIQMIFQDPGSSLNERMSVEEVVGEGIENFPELYNSPELKFEYVEWFNTNNPDSSINISSNAKNAQIRKYQVLKLIQSVGLLPEHLSRYPHEFSGGQKQRIGIARSLALKPKIIIADEPISALDVSIRAQVLNLFQQFKEEYGLTYLFITHDLSVVKFIADRIAVIYHGDIVEMADSEELFTNPHHPYTKSLLSAIPQPDPDYKFNEKIINYNPYKEHYDYIFDTPDFIEVSDNHFVLANKRELALIEANIAAKTKSERSKRTT</sequence>
<dbReference type="AlphaFoldDB" id="A0A2S5RHN1"/>
<dbReference type="Pfam" id="PF00005">
    <property type="entry name" value="ABC_tran"/>
    <property type="match status" value="2"/>
</dbReference>
<proteinExistence type="inferred from homology"/>
<evidence type="ECO:0000256" key="2">
    <source>
        <dbReference type="ARBA" id="ARBA00022448"/>
    </source>
</evidence>
<dbReference type="InterPro" id="IPR003439">
    <property type="entry name" value="ABC_transporter-like_ATP-bd"/>
</dbReference>
<comment type="similarity">
    <text evidence="1">Belongs to the ABC transporter superfamily.</text>
</comment>
<comment type="caution">
    <text evidence="6">The sequence shown here is derived from an EMBL/GenBank/DDBJ whole genome shotgun (WGS) entry which is preliminary data.</text>
</comment>
<dbReference type="SUPFAM" id="SSF52540">
    <property type="entry name" value="P-loop containing nucleoside triphosphate hydrolases"/>
    <property type="match status" value="1"/>
</dbReference>
<evidence type="ECO:0000256" key="1">
    <source>
        <dbReference type="ARBA" id="ARBA00005417"/>
    </source>
</evidence>
<keyword evidence="4 6" id="KW-0067">ATP-binding</keyword>
<gene>
    <name evidence="6" type="primary">oppF</name>
    <name evidence="6" type="ORF">MCORR_v1c03530</name>
</gene>
<evidence type="ECO:0000256" key="4">
    <source>
        <dbReference type="ARBA" id="ARBA00022840"/>
    </source>
</evidence>
<dbReference type="CDD" id="cd03257">
    <property type="entry name" value="ABC_NikE_OppD_transporters"/>
    <property type="match status" value="1"/>
</dbReference>
<dbReference type="PANTHER" id="PTHR43776">
    <property type="entry name" value="TRANSPORT ATP-BINDING PROTEIN"/>
    <property type="match status" value="1"/>
</dbReference>
<dbReference type="InterPro" id="IPR027417">
    <property type="entry name" value="P-loop_NTPase"/>
</dbReference>
<evidence type="ECO:0000313" key="7">
    <source>
        <dbReference type="Proteomes" id="UP000239785"/>
    </source>
</evidence>
<name>A0A2S5RHN1_9MOLU</name>
<dbReference type="InterPro" id="IPR050319">
    <property type="entry name" value="ABC_transp_ATP-bind"/>
</dbReference>
<evidence type="ECO:0000259" key="5">
    <source>
        <dbReference type="PROSITE" id="PS50893"/>
    </source>
</evidence>
<accession>A0A2S5RHN1</accession>
<dbReference type="InterPro" id="IPR013563">
    <property type="entry name" value="Oligopep_ABC_C"/>
</dbReference>
<dbReference type="PROSITE" id="PS50893">
    <property type="entry name" value="ABC_TRANSPORTER_2"/>
    <property type="match status" value="1"/>
</dbReference>
<organism evidence="6 7">
    <name type="scientific">Mesoplasma corruscae</name>
    <dbReference type="NCBI Taxonomy" id="216874"/>
    <lineage>
        <taxon>Bacteria</taxon>
        <taxon>Bacillati</taxon>
        <taxon>Mycoplasmatota</taxon>
        <taxon>Mollicutes</taxon>
        <taxon>Entomoplasmatales</taxon>
        <taxon>Entomoplasmataceae</taxon>
        <taxon>Mesoplasma</taxon>
    </lineage>
</organism>
<dbReference type="GO" id="GO:0015833">
    <property type="term" value="P:peptide transport"/>
    <property type="evidence" value="ECO:0007669"/>
    <property type="project" value="InterPro"/>
</dbReference>
<dbReference type="Proteomes" id="UP000239785">
    <property type="component" value="Unassembled WGS sequence"/>
</dbReference>